<comment type="caution">
    <text evidence="2">The sequence shown here is derived from an EMBL/GenBank/DDBJ whole genome shotgun (WGS) entry which is preliminary data.</text>
</comment>
<evidence type="ECO:0000313" key="2">
    <source>
        <dbReference type="EMBL" id="VDI44712.1"/>
    </source>
</evidence>
<proteinExistence type="predicted"/>
<protein>
    <submittedName>
        <fullName evidence="2">Uncharacterized protein</fullName>
    </submittedName>
</protein>
<dbReference type="EMBL" id="UYJE01006288">
    <property type="protein sequence ID" value="VDI44712.1"/>
    <property type="molecule type" value="Genomic_DNA"/>
</dbReference>
<gene>
    <name evidence="2" type="ORF">MGAL_10B087890</name>
</gene>
<dbReference type="Proteomes" id="UP000596742">
    <property type="component" value="Unassembled WGS sequence"/>
</dbReference>
<accession>A0A8B6F7L9</accession>
<name>A0A8B6F7L9_MYTGA</name>
<organism evidence="2 3">
    <name type="scientific">Mytilus galloprovincialis</name>
    <name type="common">Mediterranean mussel</name>
    <dbReference type="NCBI Taxonomy" id="29158"/>
    <lineage>
        <taxon>Eukaryota</taxon>
        <taxon>Metazoa</taxon>
        <taxon>Spiralia</taxon>
        <taxon>Lophotrochozoa</taxon>
        <taxon>Mollusca</taxon>
        <taxon>Bivalvia</taxon>
        <taxon>Autobranchia</taxon>
        <taxon>Pteriomorphia</taxon>
        <taxon>Mytilida</taxon>
        <taxon>Mytiloidea</taxon>
        <taxon>Mytilidae</taxon>
        <taxon>Mytilinae</taxon>
        <taxon>Mytilus</taxon>
    </lineage>
</organism>
<evidence type="ECO:0000313" key="3">
    <source>
        <dbReference type="Proteomes" id="UP000596742"/>
    </source>
</evidence>
<keyword evidence="1" id="KW-0732">Signal</keyword>
<feature type="chain" id="PRO_5032366831" evidence="1">
    <location>
        <begin position="19"/>
        <end position="170"/>
    </location>
</feature>
<feature type="signal peptide" evidence="1">
    <location>
        <begin position="1"/>
        <end position="18"/>
    </location>
</feature>
<keyword evidence="3" id="KW-1185">Reference proteome</keyword>
<dbReference type="OrthoDB" id="6180245at2759"/>
<dbReference type="AlphaFoldDB" id="A0A8B6F7L9"/>
<sequence>MTVIQVLLAVCLIAAVCGTGYNRRPKCYRKGGYCENKKCRTGFKCAKRYTYGCPSGTKCCLRDNFYNQHQGHRGKRGNGYCTNGGCREGYNYYDNRGYCKYGSRSYKYDCNSYTGCCLPRNPYSRLHYYCTSHNGCPKNYYFYNNKGYYYYNRKHYYNCQLYNGCCIRGK</sequence>
<evidence type="ECO:0000256" key="1">
    <source>
        <dbReference type="SAM" id="SignalP"/>
    </source>
</evidence>
<reference evidence="2" key="1">
    <citation type="submission" date="2018-11" db="EMBL/GenBank/DDBJ databases">
        <authorList>
            <person name="Alioto T."/>
            <person name="Alioto T."/>
        </authorList>
    </citation>
    <scope>NUCLEOTIDE SEQUENCE</scope>
</reference>